<reference evidence="1 2" key="1">
    <citation type="journal article" date="2016" name="Nat. Commun.">
        <title>Extremotolerant tardigrade genome and improved radiotolerance of human cultured cells by tardigrade-unique protein.</title>
        <authorList>
            <person name="Hashimoto T."/>
            <person name="Horikawa D.D."/>
            <person name="Saito Y."/>
            <person name="Kuwahara H."/>
            <person name="Kozuka-Hata H."/>
            <person name="Shin-I T."/>
            <person name="Minakuchi Y."/>
            <person name="Ohishi K."/>
            <person name="Motoyama A."/>
            <person name="Aizu T."/>
            <person name="Enomoto A."/>
            <person name="Kondo K."/>
            <person name="Tanaka S."/>
            <person name="Hara Y."/>
            <person name="Koshikawa S."/>
            <person name="Sagara H."/>
            <person name="Miura T."/>
            <person name="Yokobori S."/>
            <person name="Miyagawa K."/>
            <person name="Suzuki Y."/>
            <person name="Kubo T."/>
            <person name="Oyama M."/>
            <person name="Kohara Y."/>
            <person name="Fujiyama A."/>
            <person name="Arakawa K."/>
            <person name="Katayama T."/>
            <person name="Toyoda A."/>
            <person name="Kunieda T."/>
        </authorList>
    </citation>
    <scope>NUCLEOTIDE SEQUENCE [LARGE SCALE GENOMIC DNA]</scope>
    <source>
        <strain evidence="1 2">YOKOZUNA-1</strain>
    </source>
</reference>
<accession>A0A1D1VGC0</accession>
<organism evidence="1 2">
    <name type="scientific">Ramazzottius varieornatus</name>
    <name type="common">Water bear</name>
    <name type="synonym">Tardigrade</name>
    <dbReference type="NCBI Taxonomy" id="947166"/>
    <lineage>
        <taxon>Eukaryota</taxon>
        <taxon>Metazoa</taxon>
        <taxon>Ecdysozoa</taxon>
        <taxon>Tardigrada</taxon>
        <taxon>Eutardigrada</taxon>
        <taxon>Parachela</taxon>
        <taxon>Hypsibioidea</taxon>
        <taxon>Ramazzottiidae</taxon>
        <taxon>Ramazzottius</taxon>
    </lineage>
</organism>
<evidence type="ECO:0008006" key="3">
    <source>
        <dbReference type="Google" id="ProtNLM"/>
    </source>
</evidence>
<protein>
    <recommendedName>
        <fullName evidence="3">Receptor ligand binding region domain-containing protein</fullName>
    </recommendedName>
</protein>
<dbReference type="Gene3D" id="3.40.50.2300">
    <property type="match status" value="2"/>
</dbReference>
<dbReference type="AlphaFoldDB" id="A0A1D1VGC0"/>
<keyword evidence="2" id="KW-1185">Reference proteome</keyword>
<sequence length="133" mass="14589">MDLLLLASTSSDVAFMNKQRFPTFVSFCPTGKGGQVPGLILFLKKYGWTTISVFCEALSNYFNVASVFGLHCRAIKNLLITPSSGFTVNDDSLAAYEAVDAFAMVCTLINVERNGVLLIHPNLLPETLYFDLP</sequence>
<evidence type="ECO:0000313" key="2">
    <source>
        <dbReference type="Proteomes" id="UP000186922"/>
    </source>
</evidence>
<dbReference type="EMBL" id="BDGG01000006">
    <property type="protein sequence ID" value="GAV00672.1"/>
    <property type="molecule type" value="Genomic_DNA"/>
</dbReference>
<proteinExistence type="predicted"/>
<gene>
    <name evidence="1" type="primary">RvY_11490-1</name>
    <name evidence="1" type="synonym">RvY_11490.1</name>
    <name evidence="1" type="ORF">RvY_11490</name>
</gene>
<name>A0A1D1VGC0_RAMVA</name>
<evidence type="ECO:0000313" key="1">
    <source>
        <dbReference type="EMBL" id="GAV00672.1"/>
    </source>
</evidence>
<comment type="caution">
    <text evidence="1">The sequence shown here is derived from an EMBL/GenBank/DDBJ whole genome shotgun (WGS) entry which is preliminary data.</text>
</comment>
<dbReference type="Proteomes" id="UP000186922">
    <property type="component" value="Unassembled WGS sequence"/>
</dbReference>